<gene>
    <name evidence="2" type="ORF">HGA08_02015</name>
</gene>
<evidence type="ECO:0000313" key="2">
    <source>
        <dbReference type="EMBL" id="NKY48986.1"/>
    </source>
</evidence>
<accession>A0A846XPP2</accession>
<protein>
    <submittedName>
        <fullName evidence="2">DUF4267 domain-containing protein</fullName>
    </submittedName>
</protein>
<dbReference type="InterPro" id="IPR025363">
    <property type="entry name" value="DUF4267"/>
</dbReference>
<organism evidence="2 3">
    <name type="scientific">Nocardia vermiculata</name>
    <dbReference type="NCBI Taxonomy" id="257274"/>
    <lineage>
        <taxon>Bacteria</taxon>
        <taxon>Bacillati</taxon>
        <taxon>Actinomycetota</taxon>
        <taxon>Actinomycetes</taxon>
        <taxon>Mycobacteriales</taxon>
        <taxon>Nocardiaceae</taxon>
        <taxon>Nocardia</taxon>
    </lineage>
</organism>
<name>A0A846XPP2_9NOCA</name>
<dbReference type="Proteomes" id="UP000565711">
    <property type="component" value="Unassembled WGS sequence"/>
</dbReference>
<sequence>MSLFGGAFIIGVGGGYLIAPEKMGPQFGLPDWPRGDSAGFGNVKGVRDIVTGLIVLSLLATRQRRALGVATLTIALVPTGDMLTILLRRGSTSTALGVHGLTAATVATTGALLLREGR</sequence>
<feature type="transmembrane region" description="Helical" evidence="1">
    <location>
        <begin position="66"/>
        <end position="87"/>
    </location>
</feature>
<keyword evidence="1" id="KW-1133">Transmembrane helix</keyword>
<reference evidence="2 3" key="1">
    <citation type="submission" date="2020-04" db="EMBL/GenBank/DDBJ databases">
        <title>MicrobeNet Type strains.</title>
        <authorList>
            <person name="Nicholson A.C."/>
        </authorList>
    </citation>
    <scope>NUCLEOTIDE SEQUENCE [LARGE SCALE GENOMIC DNA]</scope>
    <source>
        <strain evidence="2 3">JCM 12354</strain>
    </source>
</reference>
<keyword evidence="1" id="KW-0812">Transmembrane</keyword>
<evidence type="ECO:0000313" key="3">
    <source>
        <dbReference type="Proteomes" id="UP000565711"/>
    </source>
</evidence>
<comment type="caution">
    <text evidence="2">The sequence shown here is derived from an EMBL/GenBank/DDBJ whole genome shotgun (WGS) entry which is preliminary data.</text>
</comment>
<keyword evidence="1" id="KW-0472">Membrane</keyword>
<keyword evidence="3" id="KW-1185">Reference proteome</keyword>
<dbReference type="EMBL" id="JAAXOP010000001">
    <property type="protein sequence ID" value="NKY48986.1"/>
    <property type="molecule type" value="Genomic_DNA"/>
</dbReference>
<evidence type="ECO:0000256" key="1">
    <source>
        <dbReference type="SAM" id="Phobius"/>
    </source>
</evidence>
<dbReference type="Pfam" id="PF14087">
    <property type="entry name" value="DUF4267"/>
    <property type="match status" value="1"/>
</dbReference>
<proteinExistence type="predicted"/>
<dbReference type="AlphaFoldDB" id="A0A846XPP2"/>
<feature type="transmembrane region" description="Helical" evidence="1">
    <location>
        <begin position="93"/>
        <end position="114"/>
    </location>
</feature>